<feature type="transmembrane region" description="Helical" evidence="3">
    <location>
        <begin position="252"/>
        <end position="271"/>
    </location>
</feature>
<dbReference type="InterPro" id="IPR013762">
    <property type="entry name" value="Integrase-like_cat_sf"/>
</dbReference>
<evidence type="ECO:0000256" key="1">
    <source>
        <dbReference type="ARBA" id="ARBA00023172"/>
    </source>
</evidence>
<sequence>MSHAFTKAIEWGLIDNHPFKGQIRLQGEKPRDRYVEDWEVIEALSLTSRQKRGSVQAIHAYIKLKLLTGLSRGDLLRLQPGVHFREDGILVQRHKTANTTGKRTLYEWTPELRAAVDEALKARPVDIAPFLFCMRDGQGYVNEEKGTANGWESMWKRFMAKTAKQGARRDEGGKPLHRTRSAGQVRIGCRQPRTCAGASYPRRSPHDPAGLPQKTGTGEAREGDRVVLRVVHFRGAIHPTKMGMMGRGRGEFMVQLTLDVPLSLLYIHLILKGKWRARRDSNSRPPGS</sequence>
<proteinExistence type="predicted"/>
<dbReference type="AlphaFoldDB" id="A0A450WDC2"/>
<reference evidence="4" key="1">
    <citation type="submission" date="2019-02" db="EMBL/GenBank/DDBJ databases">
        <authorList>
            <person name="Gruber-Vodicka R. H."/>
            <person name="Seah K. B. B."/>
        </authorList>
    </citation>
    <scope>NUCLEOTIDE SEQUENCE</scope>
    <source>
        <strain evidence="4">BECK_BY7</strain>
    </source>
</reference>
<evidence type="ECO:0008006" key="5">
    <source>
        <dbReference type="Google" id="ProtNLM"/>
    </source>
</evidence>
<organism evidence="4">
    <name type="scientific">Candidatus Kentrum sp. LFY</name>
    <dbReference type="NCBI Taxonomy" id="2126342"/>
    <lineage>
        <taxon>Bacteria</taxon>
        <taxon>Pseudomonadati</taxon>
        <taxon>Pseudomonadota</taxon>
        <taxon>Gammaproteobacteria</taxon>
        <taxon>Candidatus Kentrum</taxon>
    </lineage>
</organism>
<dbReference type="GO" id="GO:0015074">
    <property type="term" value="P:DNA integration"/>
    <property type="evidence" value="ECO:0007669"/>
    <property type="project" value="InterPro"/>
</dbReference>
<dbReference type="InterPro" id="IPR011010">
    <property type="entry name" value="DNA_brk_join_enz"/>
</dbReference>
<dbReference type="Gene3D" id="1.10.443.10">
    <property type="entry name" value="Intergrase catalytic core"/>
    <property type="match status" value="1"/>
</dbReference>
<keyword evidence="3" id="KW-0472">Membrane</keyword>
<protein>
    <recommendedName>
        <fullName evidence="5">Phage integrase family protein</fullName>
    </recommendedName>
</protein>
<feature type="region of interest" description="Disordered" evidence="2">
    <location>
        <begin position="163"/>
        <end position="223"/>
    </location>
</feature>
<dbReference type="GO" id="GO:0006310">
    <property type="term" value="P:DNA recombination"/>
    <property type="evidence" value="ECO:0007669"/>
    <property type="project" value="UniProtKB-KW"/>
</dbReference>
<evidence type="ECO:0000256" key="3">
    <source>
        <dbReference type="SAM" id="Phobius"/>
    </source>
</evidence>
<gene>
    <name evidence="4" type="ORF">BECKLFY1418C_GA0070996_101255</name>
</gene>
<dbReference type="EMBL" id="CAADFN010000012">
    <property type="protein sequence ID" value="VFK15069.1"/>
    <property type="molecule type" value="Genomic_DNA"/>
</dbReference>
<name>A0A450WDC2_9GAMM</name>
<dbReference type="GO" id="GO:0003677">
    <property type="term" value="F:DNA binding"/>
    <property type="evidence" value="ECO:0007669"/>
    <property type="project" value="InterPro"/>
</dbReference>
<keyword evidence="1" id="KW-0233">DNA recombination</keyword>
<accession>A0A450WDC2</accession>
<evidence type="ECO:0000313" key="4">
    <source>
        <dbReference type="EMBL" id="VFK15069.1"/>
    </source>
</evidence>
<evidence type="ECO:0000256" key="2">
    <source>
        <dbReference type="SAM" id="MobiDB-lite"/>
    </source>
</evidence>
<keyword evidence="3" id="KW-0812">Transmembrane</keyword>
<dbReference type="SUPFAM" id="SSF56349">
    <property type="entry name" value="DNA breaking-rejoining enzymes"/>
    <property type="match status" value="1"/>
</dbReference>
<keyword evidence="3" id="KW-1133">Transmembrane helix</keyword>